<dbReference type="Proteomes" id="UP000809431">
    <property type="component" value="Unassembled WGS sequence"/>
</dbReference>
<comment type="caution">
    <text evidence="2">The sequence shown here is derived from an EMBL/GenBank/DDBJ whole genome shotgun (WGS) entry which is preliminary data.</text>
</comment>
<dbReference type="EMBL" id="JAESND010000012">
    <property type="protein sequence ID" value="MBM3117673.1"/>
    <property type="molecule type" value="Genomic_DNA"/>
</dbReference>
<evidence type="ECO:0000259" key="1">
    <source>
        <dbReference type="Pfam" id="PF06812"/>
    </source>
</evidence>
<feature type="domain" description="ImpA N-terminal" evidence="1">
    <location>
        <begin position="15"/>
        <end position="137"/>
    </location>
</feature>
<dbReference type="Pfam" id="PF06812">
    <property type="entry name" value="ImpA_N"/>
    <property type="match status" value="1"/>
</dbReference>
<evidence type="ECO:0000313" key="2">
    <source>
        <dbReference type="EMBL" id="MBM3117673.1"/>
    </source>
</evidence>
<reference evidence="2 3" key="1">
    <citation type="submission" date="2021-01" db="EMBL/GenBank/DDBJ databases">
        <title>Draft Genome Sequence and Polyhydroxyalkanoate Biosynthetic Potential of Jeongeupia naejangsanensis Type Strain DSM 24253.</title>
        <authorList>
            <person name="Turrini P."/>
            <person name="Artuso I."/>
            <person name="Lugli G.A."/>
            <person name="Frangipani E."/>
            <person name="Ventura M."/>
            <person name="Visca P."/>
        </authorList>
    </citation>
    <scope>NUCLEOTIDE SEQUENCE [LARGE SCALE GENOMIC DNA]</scope>
    <source>
        <strain evidence="2 3">DSM 24253</strain>
    </source>
</reference>
<dbReference type="InterPro" id="IPR017740">
    <property type="entry name" value="TssA-like"/>
</dbReference>
<sequence length="358" mass="39814">MPTLPDFDALIATLLQPVSPAQPCGVPLRHEPEYDQIQDARRQDDPDLPVGIWQSSVKTADWRAVEQLCTDALQKRGKDLMVAGWLAEAWVQRYGLSGWIKGIELMATLCERYWAGLHPQAVDGDESWRTAPLDWMLRTFAEALRFRVPLLDQAADVTLAIYQGWQRQSVCGTERRAEQDAARLASKALERYQTVVRAESPATLQGLSQTLRDSKMTLGAFEALCDRQMHNDAPSFGAVQRVLDELLLMLDGLDDVLPWKGVNKENDMTEPTIASAGPAAAATPLPSPSGVVNGREDAYRQLQAIATYLAQVEPHSPVPYLINRAVEWGRRPLPELLSELIESDSEARRVWSLIGVLP</sequence>
<gene>
    <name evidence="2" type="primary">tssA</name>
    <name evidence="2" type="ORF">JMJ54_17705</name>
</gene>
<evidence type="ECO:0000313" key="3">
    <source>
        <dbReference type="Proteomes" id="UP000809431"/>
    </source>
</evidence>
<proteinExistence type="predicted"/>
<protein>
    <submittedName>
        <fullName evidence="2">Type VI secretion system protein TssA</fullName>
    </submittedName>
</protein>
<dbReference type="PANTHER" id="PTHR37951:SF1">
    <property type="entry name" value="TYPE VI SECRETION SYSTEM COMPONENT TSSA1"/>
    <property type="match status" value="1"/>
</dbReference>
<dbReference type="PANTHER" id="PTHR37951">
    <property type="entry name" value="CYTOPLASMIC PROTEIN-RELATED"/>
    <property type="match status" value="1"/>
</dbReference>
<dbReference type="NCBIfam" id="TIGR03363">
    <property type="entry name" value="VI_chp_8"/>
    <property type="match status" value="1"/>
</dbReference>
<accession>A0ABS2BQ26</accession>
<dbReference type="RefSeq" id="WP_203539885.1">
    <property type="nucleotide sequence ID" value="NZ_JAESND010000012.1"/>
</dbReference>
<dbReference type="InterPro" id="IPR010657">
    <property type="entry name" value="ImpA_N"/>
</dbReference>
<keyword evidence="3" id="KW-1185">Reference proteome</keyword>
<name>A0ABS2BQ26_9NEIS</name>
<organism evidence="2 3">
    <name type="scientific">Jeongeupia naejangsanensis</name>
    <dbReference type="NCBI Taxonomy" id="613195"/>
    <lineage>
        <taxon>Bacteria</taxon>
        <taxon>Pseudomonadati</taxon>
        <taxon>Pseudomonadota</taxon>
        <taxon>Betaproteobacteria</taxon>
        <taxon>Neisseriales</taxon>
        <taxon>Chitinibacteraceae</taxon>
        <taxon>Jeongeupia</taxon>
    </lineage>
</organism>